<evidence type="ECO:0000256" key="1">
    <source>
        <dbReference type="SAM" id="MobiDB-lite"/>
    </source>
</evidence>
<protein>
    <submittedName>
        <fullName evidence="2">Uncharacterized protein</fullName>
    </submittedName>
</protein>
<dbReference type="EMBL" id="JAAALK010000284">
    <property type="protein sequence ID" value="KAG8067291.1"/>
    <property type="molecule type" value="Genomic_DNA"/>
</dbReference>
<reference evidence="2" key="1">
    <citation type="journal article" date="2021" name="bioRxiv">
        <title>Whole Genome Assembly and Annotation of Northern Wild Rice, Zizania palustris L., Supports a Whole Genome Duplication in the Zizania Genus.</title>
        <authorList>
            <person name="Haas M."/>
            <person name="Kono T."/>
            <person name="Macchietto M."/>
            <person name="Millas R."/>
            <person name="McGilp L."/>
            <person name="Shao M."/>
            <person name="Duquette J."/>
            <person name="Hirsch C.N."/>
            <person name="Kimball J."/>
        </authorList>
    </citation>
    <scope>NUCLEOTIDE SEQUENCE</scope>
    <source>
        <tissue evidence="2">Fresh leaf tissue</tissue>
    </source>
</reference>
<evidence type="ECO:0000313" key="3">
    <source>
        <dbReference type="Proteomes" id="UP000729402"/>
    </source>
</evidence>
<feature type="region of interest" description="Disordered" evidence="1">
    <location>
        <begin position="13"/>
        <end position="53"/>
    </location>
</feature>
<sequence length="85" mass="8673">MACGVCGWVCGGSRGHGRGRAAAHGATARGGRRRTRSCRGHAVARGPRPGAGDDSWGCCRGRQLTLASWASDRRPAAGVPSTASQ</sequence>
<dbReference type="Proteomes" id="UP000729402">
    <property type="component" value="Unassembled WGS sequence"/>
</dbReference>
<proteinExistence type="predicted"/>
<comment type="caution">
    <text evidence="2">The sequence shown here is derived from an EMBL/GenBank/DDBJ whole genome shotgun (WGS) entry which is preliminary data.</text>
</comment>
<organism evidence="2 3">
    <name type="scientific">Zizania palustris</name>
    <name type="common">Northern wild rice</name>
    <dbReference type="NCBI Taxonomy" id="103762"/>
    <lineage>
        <taxon>Eukaryota</taxon>
        <taxon>Viridiplantae</taxon>
        <taxon>Streptophyta</taxon>
        <taxon>Embryophyta</taxon>
        <taxon>Tracheophyta</taxon>
        <taxon>Spermatophyta</taxon>
        <taxon>Magnoliopsida</taxon>
        <taxon>Liliopsida</taxon>
        <taxon>Poales</taxon>
        <taxon>Poaceae</taxon>
        <taxon>BOP clade</taxon>
        <taxon>Oryzoideae</taxon>
        <taxon>Oryzeae</taxon>
        <taxon>Zizaniinae</taxon>
        <taxon>Zizania</taxon>
    </lineage>
</organism>
<feature type="compositionally biased region" description="Basic residues" evidence="1">
    <location>
        <begin position="30"/>
        <end position="39"/>
    </location>
</feature>
<evidence type="ECO:0000313" key="2">
    <source>
        <dbReference type="EMBL" id="KAG8067291.1"/>
    </source>
</evidence>
<name>A0A8J5VQH1_ZIZPA</name>
<dbReference type="AlphaFoldDB" id="A0A8J5VQH1"/>
<keyword evidence="3" id="KW-1185">Reference proteome</keyword>
<reference evidence="2" key="2">
    <citation type="submission" date="2021-02" db="EMBL/GenBank/DDBJ databases">
        <authorList>
            <person name="Kimball J.A."/>
            <person name="Haas M.W."/>
            <person name="Macchietto M."/>
            <person name="Kono T."/>
            <person name="Duquette J."/>
            <person name="Shao M."/>
        </authorList>
    </citation>
    <scope>NUCLEOTIDE SEQUENCE</scope>
    <source>
        <tissue evidence="2">Fresh leaf tissue</tissue>
    </source>
</reference>
<gene>
    <name evidence="2" type="ORF">GUJ93_ZPchr0005g15801</name>
</gene>
<accession>A0A8J5VQH1</accession>